<proteinExistence type="predicted"/>
<evidence type="ECO:0000313" key="2">
    <source>
        <dbReference type="Proteomes" id="UP000005496"/>
    </source>
</evidence>
<dbReference type="AlphaFoldDB" id="D6SR22"/>
<protein>
    <recommendedName>
        <fullName evidence="3">DUF3800 domain-containing protein</fullName>
    </recommendedName>
</protein>
<dbReference type="RefSeq" id="WP_008870506.1">
    <property type="nucleotide sequence ID" value="NZ_ACJN02000003.1"/>
</dbReference>
<dbReference type="EMBL" id="ACJN02000003">
    <property type="protein sequence ID" value="EFI33138.1"/>
    <property type="molecule type" value="Genomic_DNA"/>
</dbReference>
<reference evidence="1" key="1">
    <citation type="submission" date="2010-05" db="EMBL/GenBank/DDBJ databases">
        <title>The draft genome of Desulfonatronospira thiodismutans ASO3-1.</title>
        <authorList>
            <consortium name="US DOE Joint Genome Institute (JGI-PGF)"/>
            <person name="Lucas S."/>
            <person name="Copeland A."/>
            <person name="Lapidus A."/>
            <person name="Cheng J.-F."/>
            <person name="Bruce D."/>
            <person name="Goodwin L."/>
            <person name="Pitluck S."/>
            <person name="Chertkov O."/>
            <person name="Brettin T."/>
            <person name="Detter J.C."/>
            <person name="Han C."/>
            <person name="Land M.L."/>
            <person name="Hauser L."/>
            <person name="Kyrpides N."/>
            <person name="Mikhailova N."/>
            <person name="Muyzer G."/>
            <person name="Woyke T."/>
        </authorList>
    </citation>
    <scope>NUCLEOTIDE SEQUENCE [LARGE SCALE GENOMIC DNA]</scope>
    <source>
        <strain evidence="1">ASO3-1</strain>
    </source>
</reference>
<name>D6SR22_9BACT</name>
<accession>D6SR22</accession>
<sequence>MYIFYVDETGNLDTHGIHPGMDYSASPKDWLYVLTALGIFEHNWRKFYDPIAAKKKILLQIHNAGQVSLDECEIKSNWIRINRERQKHPFLSLLTMEEVDDLVATYYNQLFSVPAVLVSVVIDKRYLQDYMDASKLHRKAWELLCERVENYMREKHRKHKAIMVTDDISRQANLSLARKHAYFLESGTSADCRFRHIVEMPLFVRSELSEGIQAADMCSYNIYHTMRYQRFDYEYFKKVFPLLYNSSNTNQSKVDGLKIFPDDSPLIPWWEKNKSLLAEALLFIDVRRGGPYRADKQHRTLSTLNIHAYFVKVYQAEFISLCFSVT</sequence>
<organism evidence="1 2">
    <name type="scientific">Desulfonatronospira thiodismutans ASO3-1</name>
    <dbReference type="NCBI Taxonomy" id="555779"/>
    <lineage>
        <taxon>Bacteria</taxon>
        <taxon>Pseudomonadati</taxon>
        <taxon>Thermodesulfobacteriota</taxon>
        <taxon>Desulfovibrionia</taxon>
        <taxon>Desulfovibrionales</taxon>
        <taxon>Desulfonatronovibrionaceae</taxon>
        <taxon>Desulfonatronospira</taxon>
    </lineage>
</organism>
<dbReference type="Pfam" id="PF12686">
    <property type="entry name" value="DUF3800"/>
    <property type="match status" value="1"/>
</dbReference>
<comment type="caution">
    <text evidence="1">The sequence shown here is derived from an EMBL/GenBank/DDBJ whole genome shotgun (WGS) entry which is preliminary data.</text>
</comment>
<dbReference type="Proteomes" id="UP000005496">
    <property type="component" value="Unassembled WGS sequence"/>
</dbReference>
<evidence type="ECO:0000313" key="1">
    <source>
        <dbReference type="EMBL" id="EFI33138.1"/>
    </source>
</evidence>
<dbReference type="InterPro" id="IPR024524">
    <property type="entry name" value="DUF3800"/>
</dbReference>
<gene>
    <name evidence="1" type="ORF">Dthio_PD0457</name>
</gene>
<evidence type="ECO:0008006" key="3">
    <source>
        <dbReference type="Google" id="ProtNLM"/>
    </source>
</evidence>
<keyword evidence="2" id="KW-1185">Reference proteome</keyword>